<gene>
    <name evidence="1" type="ORF">KAALPHA_278</name>
</gene>
<dbReference type="Proteomes" id="UP000325316">
    <property type="component" value="Segment"/>
</dbReference>
<dbReference type="EMBL" id="MN013084">
    <property type="protein sequence ID" value="QEG13296.1"/>
    <property type="molecule type" value="Genomic_DNA"/>
</dbReference>
<evidence type="ECO:0000313" key="2">
    <source>
        <dbReference type="Proteomes" id="UP000325316"/>
    </source>
</evidence>
<protein>
    <submittedName>
        <fullName evidence="1">Uncharacterized protein</fullName>
    </submittedName>
</protein>
<organism evidence="1 2">
    <name type="scientific">Klebsiella phage vB_KaeM_KaAlpha</name>
    <dbReference type="NCBI Taxonomy" id="2591367"/>
    <lineage>
        <taxon>Viruses</taxon>
        <taxon>Duplodnaviria</taxon>
        <taxon>Heunggongvirae</taxon>
        <taxon>Uroviricota</taxon>
        <taxon>Caudoviricetes</taxon>
        <taxon>Pantevenvirales</taxon>
        <taxon>Straboviridae</taxon>
        <taxon>Tevenvirinae</taxon>
        <taxon>Karamvirus</taxon>
        <taxon>Karamvirus pg7</taxon>
    </lineage>
</organism>
<name>A0A5B9NL91_9CAUD</name>
<proteinExistence type="predicted"/>
<accession>A0A5B9NL91</accession>
<reference evidence="1 2" key="1">
    <citation type="submission" date="2019-04" db="EMBL/GenBank/DDBJ databases">
        <authorList>
            <person name="Anderson K.J."/>
            <person name="Thurgood T.L."/>
            <person name="Sharma R."/>
            <person name="Arens D.K."/>
            <person name="Kruger J.L."/>
            <person name="Thompson D.W."/>
            <person name="Casjens S."/>
            <person name="Grose J.H."/>
        </authorList>
    </citation>
    <scope>NUCLEOTIDE SEQUENCE [LARGE SCALE GENOMIC DNA]</scope>
</reference>
<sequence>MSHLRIVIQNNEEDPIAEVYNIRDSEIPKVGSVIQVRGARLYVRNIVHSYEKAHDFEELGFKSNPLIHDTWFIVEVK</sequence>
<evidence type="ECO:0000313" key="1">
    <source>
        <dbReference type="EMBL" id="QEG13296.1"/>
    </source>
</evidence>